<organism evidence="1 2">
    <name type="scientific">Paractinoplanes rhizophilus</name>
    <dbReference type="NCBI Taxonomy" id="1416877"/>
    <lineage>
        <taxon>Bacteria</taxon>
        <taxon>Bacillati</taxon>
        <taxon>Actinomycetota</taxon>
        <taxon>Actinomycetes</taxon>
        <taxon>Micromonosporales</taxon>
        <taxon>Micromonosporaceae</taxon>
        <taxon>Paractinoplanes</taxon>
    </lineage>
</organism>
<keyword evidence="2" id="KW-1185">Reference proteome</keyword>
<dbReference type="SUPFAM" id="SSF56801">
    <property type="entry name" value="Acetyl-CoA synthetase-like"/>
    <property type="match status" value="1"/>
</dbReference>
<evidence type="ECO:0000313" key="1">
    <source>
        <dbReference type="EMBL" id="MFC7278336.1"/>
    </source>
</evidence>
<gene>
    <name evidence="1" type="ORF">ACFQS1_30505</name>
</gene>
<dbReference type="InterPro" id="IPR042099">
    <property type="entry name" value="ANL_N_sf"/>
</dbReference>
<dbReference type="EMBL" id="JBHTBJ010000031">
    <property type="protein sequence ID" value="MFC7278336.1"/>
    <property type="molecule type" value="Genomic_DNA"/>
</dbReference>
<dbReference type="Gene3D" id="3.40.50.12780">
    <property type="entry name" value="N-terminal domain of ligase-like"/>
    <property type="match status" value="1"/>
</dbReference>
<dbReference type="RefSeq" id="WP_378975073.1">
    <property type="nucleotide sequence ID" value="NZ_JBHTBJ010000031.1"/>
</dbReference>
<accession>A0ABW2I132</accession>
<dbReference type="Proteomes" id="UP001596548">
    <property type="component" value="Unassembled WGS sequence"/>
</dbReference>
<dbReference type="InterPro" id="IPR017523">
    <property type="entry name" value="Rv3268"/>
</dbReference>
<dbReference type="NCBIfam" id="TIGR03089">
    <property type="entry name" value="TIGR03089 family protein"/>
    <property type="match status" value="1"/>
</dbReference>
<sequence>MRAPSLITYYDDAAGERVELSAYEVGTWSAATASLLTAECGLPAGGRVGVLLPPHWQTAVVLLGAWSVGMEVSFRGWGAAGLSSDGALSDASSSSAALSDASSSRAASSGGLSGALDATFVESRRIGSWLEDVPAARHQFSLFGTAPSGYRDFVTSARAHLGVGAPLWSVAVDDVAAAGGATFGEYGAVALGVASSRGITRGDRVLIDASATEEPLIWLLAPLSVGASIVLCANLDPARLAERVAAERVTKVFAAAA</sequence>
<evidence type="ECO:0000313" key="2">
    <source>
        <dbReference type="Proteomes" id="UP001596548"/>
    </source>
</evidence>
<proteinExistence type="predicted"/>
<name>A0ABW2I132_9ACTN</name>
<reference evidence="2" key="1">
    <citation type="journal article" date="2019" name="Int. J. Syst. Evol. Microbiol.">
        <title>The Global Catalogue of Microorganisms (GCM) 10K type strain sequencing project: providing services to taxonomists for standard genome sequencing and annotation.</title>
        <authorList>
            <consortium name="The Broad Institute Genomics Platform"/>
            <consortium name="The Broad Institute Genome Sequencing Center for Infectious Disease"/>
            <person name="Wu L."/>
            <person name="Ma J."/>
        </authorList>
    </citation>
    <scope>NUCLEOTIDE SEQUENCE [LARGE SCALE GENOMIC DNA]</scope>
    <source>
        <strain evidence="2">XZYJT-10</strain>
    </source>
</reference>
<protein>
    <submittedName>
        <fullName evidence="1">TIGR03089 family protein</fullName>
    </submittedName>
</protein>
<comment type="caution">
    <text evidence="1">The sequence shown here is derived from an EMBL/GenBank/DDBJ whole genome shotgun (WGS) entry which is preliminary data.</text>
</comment>